<feature type="transmembrane region" description="Helical" evidence="7">
    <location>
        <begin position="110"/>
        <end position="131"/>
    </location>
</feature>
<keyword evidence="6 7" id="KW-0472">Membrane</keyword>
<dbReference type="Proteomes" id="UP001614394">
    <property type="component" value="Unassembled WGS sequence"/>
</dbReference>
<evidence type="ECO:0000256" key="5">
    <source>
        <dbReference type="ARBA" id="ARBA00022989"/>
    </source>
</evidence>
<organism evidence="8 9">
    <name type="scientific">Streptomyces fildesensis</name>
    <dbReference type="NCBI Taxonomy" id="375757"/>
    <lineage>
        <taxon>Bacteria</taxon>
        <taxon>Bacillati</taxon>
        <taxon>Actinomycetota</taxon>
        <taxon>Actinomycetes</taxon>
        <taxon>Kitasatosporales</taxon>
        <taxon>Streptomycetaceae</taxon>
        <taxon>Streptomyces</taxon>
    </lineage>
</organism>
<sequence>MTCINRRDLGLLTLRVGTGAVLMAHGTQKLFGWFGGGGLTGTAAAMEHMGFTPGRESALAAGIGEAGGGALLALGLGTPAAGAAAAGAMAGAVAVHAPAGFFAQGGGFEYPAFLGFTAATIGIAGAGRYALDHATGHRFDRPWVVAVAFVGSALMAAAVVTKRANALAADDDEEEGFAPDEEATS</sequence>
<comment type="caution">
    <text evidence="8">The sequence shown here is derived from an EMBL/GenBank/DDBJ whole genome shotgun (WGS) entry which is preliminary data.</text>
</comment>
<dbReference type="PANTHER" id="PTHR33452">
    <property type="entry name" value="OXIDOREDUCTASE CATD-RELATED"/>
    <property type="match status" value="1"/>
</dbReference>
<reference evidence="8 9" key="1">
    <citation type="submission" date="2024-10" db="EMBL/GenBank/DDBJ databases">
        <title>The Natural Products Discovery Center: Release of the First 8490 Sequenced Strains for Exploring Actinobacteria Biosynthetic Diversity.</title>
        <authorList>
            <person name="Kalkreuter E."/>
            <person name="Kautsar S.A."/>
            <person name="Yang D."/>
            <person name="Bader C.D."/>
            <person name="Teijaro C.N."/>
            <person name="Fluegel L."/>
            <person name="Davis C.M."/>
            <person name="Simpson J.R."/>
            <person name="Lauterbach L."/>
            <person name="Steele A.D."/>
            <person name="Gui C."/>
            <person name="Meng S."/>
            <person name="Li G."/>
            <person name="Viehrig K."/>
            <person name="Ye F."/>
            <person name="Su P."/>
            <person name="Kiefer A.F."/>
            <person name="Nichols A."/>
            <person name="Cepeda A.J."/>
            <person name="Yan W."/>
            <person name="Fan B."/>
            <person name="Jiang Y."/>
            <person name="Adhikari A."/>
            <person name="Zheng C.-J."/>
            <person name="Schuster L."/>
            <person name="Cowan T.M."/>
            <person name="Smanski M.J."/>
            <person name="Chevrette M.G."/>
            <person name="De Carvalho L.P.S."/>
            <person name="Shen B."/>
        </authorList>
    </citation>
    <scope>NUCLEOTIDE SEQUENCE [LARGE SCALE GENOMIC DNA]</scope>
    <source>
        <strain evidence="8 9">NPDC053399</strain>
    </source>
</reference>
<keyword evidence="9" id="KW-1185">Reference proteome</keyword>
<dbReference type="PANTHER" id="PTHR33452:SF1">
    <property type="entry name" value="INNER MEMBRANE PROTEIN YPHA-RELATED"/>
    <property type="match status" value="1"/>
</dbReference>
<dbReference type="Pfam" id="PF07681">
    <property type="entry name" value="DoxX"/>
    <property type="match status" value="1"/>
</dbReference>
<dbReference type="EMBL" id="JBITYG010000004">
    <property type="protein sequence ID" value="MFI9102341.1"/>
    <property type="molecule type" value="Genomic_DNA"/>
</dbReference>
<dbReference type="InterPro" id="IPR051907">
    <property type="entry name" value="DoxX-like_oxidoreductase"/>
</dbReference>
<evidence type="ECO:0000256" key="3">
    <source>
        <dbReference type="ARBA" id="ARBA00022475"/>
    </source>
</evidence>
<keyword evidence="3" id="KW-1003">Cell membrane</keyword>
<evidence type="ECO:0000256" key="1">
    <source>
        <dbReference type="ARBA" id="ARBA00004651"/>
    </source>
</evidence>
<keyword evidence="5 7" id="KW-1133">Transmembrane helix</keyword>
<accession>A0ABW8CAD7</accession>
<gene>
    <name evidence="8" type="ORF">ACIGXA_17630</name>
</gene>
<proteinExistence type="inferred from homology"/>
<name>A0ABW8CAD7_9ACTN</name>
<evidence type="ECO:0000256" key="7">
    <source>
        <dbReference type="SAM" id="Phobius"/>
    </source>
</evidence>
<evidence type="ECO:0000256" key="4">
    <source>
        <dbReference type="ARBA" id="ARBA00022692"/>
    </source>
</evidence>
<evidence type="ECO:0000256" key="6">
    <source>
        <dbReference type="ARBA" id="ARBA00023136"/>
    </source>
</evidence>
<dbReference type="InterPro" id="IPR032808">
    <property type="entry name" value="DoxX"/>
</dbReference>
<feature type="transmembrane region" description="Helical" evidence="7">
    <location>
        <begin position="30"/>
        <end position="46"/>
    </location>
</feature>
<protein>
    <submittedName>
        <fullName evidence="8">DoxX family protein</fullName>
    </submittedName>
</protein>
<comment type="subcellular location">
    <subcellularLocation>
        <location evidence="1">Cell membrane</location>
        <topology evidence="1">Multi-pass membrane protein</topology>
    </subcellularLocation>
</comment>
<comment type="similarity">
    <text evidence="2">Belongs to the DoxX family.</text>
</comment>
<feature type="transmembrane region" description="Helical" evidence="7">
    <location>
        <begin position="83"/>
        <end position="103"/>
    </location>
</feature>
<evidence type="ECO:0000313" key="8">
    <source>
        <dbReference type="EMBL" id="MFI9102341.1"/>
    </source>
</evidence>
<feature type="transmembrane region" description="Helical" evidence="7">
    <location>
        <begin position="143"/>
        <end position="160"/>
    </location>
</feature>
<evidence type="ECO:0000313" key="9">
    <source>
        <dbReference type="Proteomes" id="UP001614394"/>
    </source>
</evidence>
<evidence type="ECO:0000256" key="2">
    <source>
        <dbReference type="ARBA" id="ARBA00006679"/>
    </source>
</evidence>
<dbReference type="RefSeq" id="WP_399649839.1">
    <property type="nucleotide sequence ID" value="NZ_JBITYG010000004.1"/>
</dbReference>
<keyword evidence="4 7" id="KW-0812">Transmembrane</keyword>